<dbReference type="GO" id="GO:0003964">
    <property type="term" value="F:RNA-directed DNA polymerase activity"/>
    <property type="evidence" value="ECO:0007669"/>
    <property type="project" value="UniProtKB-KW"/>
</dbReference>
<keyword evidence="1" id="KW-0694">RNA-binding</keyword>
<comment type="caution">
    <text evidence="4">The sequence shown here is derived from an EMBL/GenBank/DDBJ whole genome shotgun (WGS) entry which is preliminary data.</text>
</comment>
<evidence type="ECO:0000256" key="2">
    <source>
        <dbReference type="SAM" id="MobiDB-lite"/>
    </source>
</evidence>
<dbReference type="InterPro" id="IPR036691">
    <property type="entry name" value="Endo/exonu/phosph_ase_sf"/>
</dbReference>
<proteinExistence type="predicted"/>
<feature type="domain" description="RRM" evidence="3">
    <location>
        <begin position="22"/>
        <end position="104"/>
    </location>
</feature>
<gene>
    <name evidence="4" type="ORF">Tco_0727337</name>
</gene>
<keyword evidence="4" id="KW-0548">Nucleotidyltransferase</keyword>
<evidence type="ECO:0000313" key="5">
    <source>
        <dbReference type="Proteomes" id="UP001151760"/>
    </source>
</evidence>
<dbReference type="Pfam" id="PF00076">
    <property type="entry name" value="RRM_1"/>
    <property type="match status" value="1"/>
</dbReference>
<dbReference type="PANTHER" id="PTHR33116">
    <property type="entry name" value="REVERSE TRANSCRIPTASE ZINC-BINDING DOMAIN-CONTAINING PROTEIN-RELATED-RELATED"/>
    <property type="match status" value="1"/>
</dbReference>
<protein>
    <submittedName>
        <fullName evidence="4">RNA-directed DNA polymerase, eukaryota</fullName>
    </submittedName>
</protein>
<keyword evidence="4" id="KW-0695">RNA-directed DNA polymerase</keyword>
<dbReference type="SUPFAM" id="SSF54928">
    <property type="entry name" value="RNA-binding domain, RBD"/>
    <property type="match status" value="1"/>
</dbReference>
<sequence length="964" mass="109112">MAASSQRNSFLSKEDHTRKISHSIFVTNFPESVNSRELWKACSVYGTVVDVFIPSKKSKVGKRFAFVRFIKVFNIDRLVENLCTIWIGRYHLYANKVRFERPNKSHPFPDANNGAAKVSFNSSGSQHVKNHVRSYANIVNVAPSGLNGSFISHSPALVLDDSCLVERDLSKHVMGKVKDFSSFPNLYSLFLEEGFSDVKLTYLGGMWVMIEFDTVDTKMNLMEHSGIKSWFEVIQDADNGFVSDERIVWVDIEGVPLKAWTRETFTRIGKKWGEMLELEDNADNSFGRKRLCIKTKHVVSILESFKIVVKGKVFMVRAKELFTWNPSFVGLKERVYNSEDESSHAAPHLNEVESDNDNGTDDEEVADTIFGTNLASGSKLQPNVEGDNQMSDDPFEIYDILKKQNLGDNREPSPSLSHPPGFSMNRDTATNIEVSDGSVEKEQSTPLSAKVMNTSQEIPEGLNGDFVRQQNSTHNGGSVLGVLDDIIKVGQSMGYTMEGCAKDLENIIGASGGILCMWEASIFMKDNVTISDNFVAIYGTWLPTNSKIMFVVVYAPQQTSSKRALWEYISILLDRWVGDTIIMGDFNEVRSIDERRGSIFNPYSARCFDQFISASGLVDIKLEGYSFTWSHPSASKMSKLDRFLVSQGIFSSFPSLSALCLDRHLSDHRPILLREVRLDFGPTPFRFYHSWLDMVGFDDMINSSWKSFSHTDENRLICFKKKLQELKVIIRSWTSEKKRASSCLKSDLTSELGKIDKDLESGIINDDQILCRLELKRKLLNITEMEAKDNLQKSKLKWAVEGDENSKFKFVHGIIMRDLSQLTIRDQLIDLERYVSRDKFVAWNCGDNKISGSRDSPVILKYLGVKVGESMSRHKAWDDIIHKLTSRLSNWKAKTLSIGGRLTLLKSVLGASPIYSMSIYKVPKGVLKIMEAIRNRFFNGADISDRKITWAAWDKILGPQIMED</sequence>
<dbReference type="SUPFAM" id="SSF56219">
    <property type="entry name" value="DNase I-like"/>
    <property type="match status" value="1"/>
</dbReference>
<feature type="region of interest" description="Disordered" evidence="2">
    <location>
        <begin position="373"/>
        <end position="392"/>
    </location>
</feature>
<dbReference type="PROSITE" id="PS50102">
    <property type="entry name" value="RRM"/>
    <property type="match status" value="1"/>
</dbReference>
<dbReference type="PANTHER" id="PTHR33116:SF78">
    <property type="entry name" value="OS12G0587133 PROTEIN"/>
    <property type="match status" value="1"/>
</dbReference>
<dbReference type="Gene3D" id="3.60.10.10">
    <property type="entry name" value="Endonuclease/exonuclease/phosphatase"/>
    <property type="match status" value="1"/>
</dbReference>
<evidence type="ECO:0000313" key="4">
    <source>
        <dbReference type="EMBL" id="GJS77456.1"/>
    </source>
</evidence>
<reference evidence="4" key="1">
    <citation type="journal article" date="2022" name="Int. J. Mol. Sci.">
        <title>Draft Genome of Tanacetum Coccineum: Genomic Comparison of Closely Related Tanacetum-Family Plants.</title>
        <authorList>
            <person name="Yamashiro T."/>
            <person name="Shiraishi A."/>
            <person name="Nakayama K."/>
            <person name="Satake H."/>
        </authorList>
    </citation>
    <scope>NUCLEOTIDE SEQUENCE</scope>
</reference>
<dbReference type="InterPro" id="IPR012677">
    <property type="entry name" value="Nucleotide-bd_a/b_plait_sf"/>
</dbReference>
<accession>A0ABQ4YJ42</accession>
<evidence type="ECO:0000256" key="1">
    <source>
        <dbReference type="PROSITE-ProRule" id="PRU00176"/>
    </source>
</evidence>
<feature type="compositionally biased region" description="Polar residues" evidence="2">
    <location>
        <begin position="373"/>
        <end position="391"/>
    </location>
</feature>
<keyword evidence="5" id="KW-1185">Reference proteome</keyword>
<feature type="region of interest" description="Disordered" evidence="2">
    <location>
        <begin position="342"/>
        <end position="364"/>
    </location>
</feature>
<dbReference type="SMART" id="SM00360">
    <property type="entry name" value="RRM"/>
    <property type="match status" value="1"/>
</dbReference>
<dbReference type="Gene3D" id="3.30.70.330">
    <property type="match status" value="1"/>
</dbReference>
<evidence type="ECO:0000259" key="3">
    <source>
        <dbReference type="PROSITE" id="PS50102"/>
    </source>
</evidence>
<dbReference type="CDD" id="cd00590">
    <property type="entry name" value="RRM_SF"/>
    <property type="match status" value="1"/>
</dbReference>
<organism evidence="4 5">
    <name type="scientific">Tanacetum coccineum</name>
    <dbReference type="NCBI Taxonomy" id="301880"/>
    <lineage>
        <taxon>Eukaryota</taxon>
        <taxon>Viridiplantae</taxon>
        <taxon>Streptophyta</taxon>
        <taxon>Embryophyta</taxon>
        <taxon>Tracheophyta</taxon>
        <taxon>Spermatophyta</taxon>
        <taxon>Magnoliopsida</taxon>
        <taxon>eudicotyledons</taxon>
        <taxon>Gunneridae</taxon>
        <taxon>Pentapetalae</taxon>
        <taxon>asterids</taxon>
        <taxon>campanulids</taxon>
        <taxon>Asterales</taxon>
        <taxon>Asteraceae</taxon>
        <taxon>Asteroideae</taxon>
        <taxon>Anthemideae</taxon>
        <taxon>Anthemidinae</taxon>
        <taxon>Tanacetum</taxon>
    </lineage>
</organism>
<dbReference type="InterPro" id="IPR035979">
    <property type="entry name" value="RBD_domain_sf"/>
</dbReference>
<dbReference type="Proteomes" id="UP001151760">
    <property type="component" value="Unassembled WGS sequence"/>
</dbReference>
<name>A0ABQ4YJ42_9ASTR</name>
<dbReference type="InterPro" id="IPR000504">
    <property type="entry name" value="RRM_dom"/>
</dbReference>
<reference evidence="4" key="2">
    <citation type="submission" date="2022-01" db="EMBL/GenBank/DDBJ databases">
        <authorList>
            <person name="Yamashiro T."/>
            <person name="Shiraishi A."/>
            <person name="Satake H."/>
            <person name="Nakayama K."/>
        </authorList>
    </citation>
    <scope>NUCLEOTIDE SEQUENCE</scope>
</reference>
<dbReference type="EMBL" id="BQNB010010448">
    <property type="protein sequence ID" value="GJS77456.1"/>
    <property type="molecule type" value="Genomic_DNA"/>
</dbReference>
<keyword evidence="4" id="KW-0808">Transferase</keyword>
<feature type="compositionally biased region" description="Acidic residues" evidence="2">
    <location>
        <begin position="352"/>
        <end position="364"/>
    </location>
</feature>